<proteinExistence type="predicted"/>
<dbReference type="AlphaFoldDB" id="A0A398CQQ0"/>
<evidence type="ECO:0000313" key="1">
    <source>
        <dbReference type="EMBL" id="RIE05726.1"/>
    </source>
</evidence>
<protein>
    <submittedName>
        <fullName evidence="1">Uncharacterized protein</fullName>
    </submittedName>
</protein>
<keyword evidence="2" id="KW-1185">Reference proteome</keyword>
<accession>A0A398CQQ0</accession>
<name>A0A398CQQ0_9BACT</name>
<dbReference type="RefSeq" id="WP_119089470.1">
    <property type="nucleotide sequence ID" value="NZ_QXIS01000033.1"/>
</dbReference>
<reference evidence="1 2" key="1">
    <citation type="submission" date="2018-09" db="EMBL/GenBank/DDBJ databases">
        <title>Discovery and Ecogenomic Context for Candidatus Cryosericales, a Global Caldiserica Order Active in Thawing Permafrost.</title>
        <authorList>
            <person name="Martinez M.A."/>
            <person name="Woodcroft B.J."/>
            <person name="Ignacio Espinoza J.C."/>
            <person name="Zayed A."/>
            <person name="Singleton C.M."/>
            <person name="Boyd J."/>
            <person name="Li Y.-F."/>
            <person name="Purvine S."/>
            <person name="Maughan H."/>
            <person name="Hodgkins S.B."/>
            <person name="Anderson D."/>
            <person name="Sederholm M."/>
            <person name="Temperton B."/>
            <person name="Saleska S.R."/>
            <person name="Tyson G.W."/>
            <person name="Rich V.I."/>
        </authorList>
    </citation>
    <scope>NUCLEOTIDE SEQUENCE [LARGE SCALE GENOMIC DNA]</scope>
    <source>
        <strain evidence="1 2">SMC7</strain>
    </source>
</reference>
<organism evidence="1 2">
    <name type="scientific">Candidatus Cryosericum terrychapinii</name>
    <dbReference type="NCBI Taxonomy" id="2290919"/>
    <lineage>
        <taxon>Bacteria</taxon>
        <taxon>Pseudomonadati</taxon>
        <taxon>Caldisericota/Cryosericota group</taxon>
        <taxon>Candidatus Cryosericota</taxon>
        <taxon>Candidatus Cryosericia</taxon>
        <taxon>Candidatus Cryosericales</taxon>
        <taxon>Candidatus Cryosericaceae</taxon>
        <taxon>Candidatus Cryosericum</taxon>
    </lineage>
</organism>
<sequence>MISPDTSVVLPGPWPHPPVFPYLVTRLVAALYHVMVLPTIGEEALLAVAISQALANELDTCLVLGPDRCIYLTNGQCRLSSSIPTDGILMTGSLKPSRRVSAWMPTDATYPARVAILAESISSHPVSGAIMGDLTKGGRQATAEDLTRLGGLDAGAPGVPNGLVLCPVCHEYHGECLDPSPVFQGREMTVHCLCDNGNRCARCGGRLSERKLNANYYKPADGNIWHVPGFAALGHQCVPGDAMVS</sequence>
<dbReference type="Proteomes" id="UP000266328">
    <property type="component" value="Unassembled WGS sequence"/>
</dbReference>
<comment type="caution">
    <text evidence="1">The sequence shown here is derived from an EMBL/GenBank/DDBJ whole genome shotgun (WGS) entry which is preliminary data.</text>
</comment>
<dbReference type="EMBL" id="QXIS01000033">
    <property type="protein sequence ID" value="RIE05726.1"/>
    <property type="molecule type" value="Genomic_DNA"/>
</dbReference>
<gene>
    <name evidence="1" type="ORF">SMC7_06115</name>
</gene>
<evidence type="ECO:0000313" key="2">
    <source>
        <dbReference type="Proteomes" id="UP000266328"/>
    </source>
</evidence>